<evidence type="ECO:0000256" key="2">
    <source>
        <dbReference type="ARBA" id="ARBA00022448"/>
    </source>
</evidence>
<dbReference type="EMBL" id="NSKE01000004">
    <property type="protein sequence ID" value="PAU94481.1"/>
    <property type="molecule type" value="Genomic_DNA"/>
</dbReference>
<keyword evidence="15" id="KW-1185">Reference proteome</keyword>
<keyword evidence="5 9" id="KW-0798">TonB box</keyword>
<name>A0A2A2GA73_9BACT</name>
<evidence type="ECO:0000256" key="10">
    <source>
        <dbReference type="SAM" id="MobiDB-lite"/>
    </source>
</evidence>
<reference evidence="14 15" key="1">
    <citation type="submission" date="2017-08" db="EMBL/GenBank/DDBJ databases">
        <title>Aliifodinibius alkalisoli sp. nov., isolated from saline alkaline soil.</title>
        <authorList>
            <person name="Liu D."/>
            <person name="Zhang G."/>
        </authorList>
    </citation>
    <scope>NUCLEOTIDE SEQUENCE [LARGE SCALE GENOMIC DNA]</scope>
    <source>
        <strain evidence="14 15">WN023</strain>
    </source>
</reference>
<evidence type="ECO:0000256" key="3">
    <source>
        <dbReference type="ARBA" id="ARBA00022452"/>
    </source>
</evidence>
<feature type="compositionally biased region" description="Polar residues" evidence="10">
    <location>
        <begin position="982"/>
        <end position="992"/>
    </location>
</feature>
<dbReference type="Gene3D" id="2.170.130.10">
    <property type="entry name" value="TonB-dependent receptor, plug domain"/>
    <property type="match status" value="1"/>
</dbReference>
<dbReference type="InterPro" id="IPR023997">
    <property type="entry name" value="TonB-dep_OMP_SusC/RagA_CS"/>
</dbReference>
<keyword evidence="4 8" id="KW-0812">Transmembrane</keyword>
<dbReference type="GO" id="GO:0009279">
    <property type="term" value="C:cell outer membrane"/>
    <property type="evidence" value="ECO:0007669"/>
    <property type="project" value="UniProtKB-SubCell"/>
</dbReference>
<gene>
    <name evidence="14" type="ORF">CK503_06705</name>
</gene>
<evidence type="ECO:0000313" key="15">
    <source>
        <dbReference type="Proteomes" id="UP000218831"/>
    </source>
</evidence>
<comment type="subcellular location">
    <subcellularLocation>
        <location evidence="1 8">Cell outer membrane</location>
        <topology evidence="1 8">Multi-pass membrane protein</topology>
    </subcellularLocation>
</comment>
<evidence type="ECO:0000256" key="11">
    <source>
        <dbReference type="SAM" id="SignalP"/>
    </source>
</evidence>
<dbReference type="PROSITE" id="PS52016">
    <property type="entry name" value="TONB_DEPENDENT_REC_3"/>
    <property type="match status" value="1"/>
</dbReference>
<evidence type="ECO:0000256" key="9">
    <source>
        <dbReference type="RuleBase" id="RU003357"/>
    </source>
</evidence>
<accession>A0A2A2GA73</accession>
<dbReference type="Pfam" id="PF13715">
    <property type="entry name" value="CarbopepD_reg_2"/>
    <property type="match status" value="1"/>
</dbReference>
<dbReference type="SUPFAM" id="SSF49464">
    <property type="entry name" value="Carboxypeptidase regulatory domain-like"/>
    <property type="match status" value="1"/>
</dbReference>
<dbReference type="Proteomes" id="UP000218831">
    <property type="component" value="Unassembled WGS sequence"/>
</dbReference>
<keyword evidence="2 8" id="KW-0813">Transport</keyword>
<keyword evidence="7 8" id="KW-0998">Cell outer membrane</keyword>
<dbReference type="InterPro" id="IPR023996">
    <property type="entry name" value="TonB-dep_OMP_SusC/RagA"/>
</dbReference>
<evidence type="ECO:0000256" key="7">
    <source>
        <dbReference type="ARBA" id="ARBA00023237"/>
    </source>
</evidence>
<dbReference type="Gene3D" id="2.60.40.1120">
    <property type="entry name" value="Carboxypeptidase-like, regulatory domain"/>
    <property type="match status" value="1"/>
</dbReference>
<dbReference type="NCBIfam" id="TIGR04057">
    <property type="entry name" value="SusC_RagA_signa"/>
    <property type="match status" value="1"/>
</dbReference>
<dbReference type="Gene3D" id="2.40.170.20">
    <property type="entry name" value="TonB-dependent receptor, beta-barrel domain"/>
    <property type="match status" value="1"/>
</dbReference>
<sequence>MMKKRYTVLLSLFFVTAMLVQGSIAQSNDSEILSLRNSLQYDTSQSISLEEILNNIEEDRNIVFLYDVELIEGKTVSLSSIREPERDLGLQLASILRPFDLSYERKGGRSYIIVSKDKKQQALEGILQGTVIDGPTGEPMPGVNVFIPELNIGAASDAEGTFEISDVPEGTYMLRATFVGYETYEEEIEISEGDNTIEIVMNPSAMQLDEVVVSGLASSVKRENLANSVTKINADELTGNTTPATVDGALQGKVVGTNMTSSGGAPGGGVDIKLRGISTLGAGSSQPLIIVDGIYINNDELETGVSAVSAQQAASQDDGANRLADLNPDEIESIEILKGPSAAAIYGARANAGVVIIETKRGSGGATRVSFSQDVGYSSILNKIGAASWSEDKIDLVYGAGSSAAQSAKQMYNDAVANGTLRDYEELIFGREGAQVNTQISVSGGDAQTQFYVSGAFKDENGIIENTGFDRYSLRANIDHQLNENIDISSSTNYINTETNRGWTGNGGVGSVVQAVAFTPPFAQLLPDENGDYPDNPFFQMNPLELIEYGVNRQEVNRFLQSLSANFKLYSSGAHTLNFNLDGGVDFMNSNTMAYMPPFLQYQQSQANPGDVIHSAEKVLNINLQAFLVYNTMVGSEDSPWNLTTQAGYTTYHNERQLQQVRGRGLVPGQTNVENASLQEIYNQYFVDVTDVGYVAQQEVNWDDKVIGTVGARFDKSTLNADQDKYYFFPKASMAVNITNFEFWSADILEQFKLRAAYGETGGLPNFGVTFEALNSGLISGNLGTFRSTRTIDPNLEPETAQELEVGVDLGLRGGRASLEATYYRKNVSDLILDQELPSSSGLQVMATNAADLQNEGIELALRTVPVQANKFSWNSTVNWWKNTAEITNLKVPSFTTGGFGAALGTFYIAEGFSPTTIVGTPFDTEAGRFTVYGDSQPDYQMSWTNTINFLNNWEFNFFWHYSHGQKVINLRRFLADNAGTTPDWNNDSNGDGTPDGLDRPGEGAGRFVADAGYLKLRELSLYYSVPASFLESYTGGTVKSVRLGASGNNVLLFSDYPSYDPEVSEFGSSAIGTGVEVAAYPSARKIMFHLKLDF</sequence>
<evidence type="ECO:0000259" key="12">
    <source>
        <dbReference type="Pfam" id="PF00593"/>
    </source>
</evidence>
<dbReference type="Pfam" id="PF07715">
    <property type="entry name" value="Plug"/>
    <property type="match status" value="1"/>
</dbReference>
<comment type="similarity">
    <text evidence="8 9">Belongs to the TonB-dependent receptor family.</text>
</comment>
<feature type="domain" description="TonB-dependent receptor-like beta-barrel" evidence="12">
    <location>
        <begin position="489"/>
        <end position="1051"/>
    </location>
</feature>
<dbReference type="InterPro" id="IPR039426">
    <property type="entry name" value="TonB-dep_rcpt-like"/>
</dbReference>
<dbReference type="SUPFAM" id="SSF56935">
    <property type="entry name" value="Porins"/>
    <property type="match status" value="1"/>
</dbReference>
<dbReference type="NCBIfam" id="TIGR04056">
    <property type="entry name" value="OMP_RagA_SusC"/>
    <property type="match status" value="1"/>
</dbReference>
<dbReference type="InterPro" id="IPR012910">
    <property type="entry name" value="Plug_dom"/>
</dbReference>
<keyword evidence="3 8" id="KW-1134">Transmembrane beta strand</keyword>
<dbReference type="OrthoDB" id="9768177at2"/>
<dbReference type="InterPro" id="IPR008969">
    <property type="entry name" value="CarboxyPept-like_regulatory"/>
</dbReference>
<evidence type="ECO:0000256" key="6">
    <source>
        <dbReference type="ARBA" id="ARBA00023136"/>
    </source>
</evidence>
<feature type="signal peptide" evidence="11">
    <location>
        <begin position="1"/>
        <end position="25"/>
    </location>
</feature>
<feature type="domain" description="TonB-dependent receptor plug" evidence="13">
    <location>
        <begin position="223"/>
        <end position="354"/>
    </location>
</feature>
<dbReference type="RefSeq" id="WP_095606022.1">
    <property type="nucleotide sequence ID" value="NZ_NSKE01000004.1"/>
</dbReference>
<keyword evidence="11" id="KW-0732">Signal</keyword>
<evidence type="ECO:0000256" key="5">
    <source>
        <dbReference type="ARBA" id="ARBA00023077"/>
    </source>
</evidence>
<dbReference type="Pfam" id="PF00593">
    <property type="entry name" value="TonB_dep_Rec_b-barrel"/>
    <property type="match status" value="1"/>
</dbReference>
<feature type="chain" id="PRO_5012629679" evidence="11">
    <location>
        <begin position="26"/>
        <end position="1095"/>
    </location>
</feature>
<keyword evidence="6 8" id="KW-0472">Membrane</keyword>
<comment type="caution">
    <text evidence="14">The sequence shown here is derived from an EMBL/GenBank/DDBJ whole genome shotgun (WGS) entry which is preliminary data.</text>
</comment>
<dbReference type="AlphaFoldDB" id="A0A2A2GA73"/>
<dbReference type="InterPro" id="IPR037066">
    <property type="entry name" value="Plug_dom_sf"/>
</dbReference>
<evidence type="ECO:0000313" key="14">
    <source>
        <dbReference type="EMBL" id="PAU94481.1"/>
    </source>
</evidence>
<proteinExistence type="inferred from homology"/>
<protein>
    <submittedName>
        <fullName evidence="14">SusC/RagA family protein</fullName>
    </submittedName>
</protein>
<dbReference type="InterPro" id="IPR000531">
    <property type="entry name" value="Beta-barrel_TonB"/>
</dbReference>
<evidence type="ECO:0000256" key="4">
    <source>
        <dbReference type="ARBA" id="ARBA00022692"/>
    </source>
</evidence>
<evidence type="ECO:0000256" key="8">
    <source>
        <dbReference type="PROSITE-ProRule" id="PRU01360"/>
    </source>
</evidence>
<organism evidence="14 15">
    <name type="scientific">Fodinibius salipaludis</name>
    <dbReference type="NCBI Taxonomy" id="2032627"/>
    <lineage>
        <taxon>Bacteria</taxon>
        <taxon>Pseudomonadati</taxon>
        <taxon>Balneolota</taxon>
        <taxon>Balneolia</taxon>
        <taxon>Balneolales</taxon>
        <taxon>Balneolaceae</taxon>
        <taxon>Fodinibius</taxon>
    </lineage>
</organism>
<evidence type="ECO:0000256" key="1">
    <source>
        <dbReference type="ARBA" id="ARBA00004571"/>
    </source>
</evidence>
<evidence type="ECO:0000259" key="13">
    <source>
        <dbReference type="Pfam" id="PF07715"/>
    </source>
</evidence>
<dbReference type="InterPro" id="IPR036942">
    <property type="entry name" value="Beta-barrel_TonB_sf"/>
</dbReference>
<feature type="region of interest" description="Disordered" evidence="10">
    <location>
        <begin position="982"/>
        <end position="1002"/>
    </location>
</feature>